<organism evidence="1 2">
    <name type="scientific">Desmophyllum pertusum</name>
    <dbReference type="NCBI Taxonomy" id="174260"/>
    <lineage>
        <taxon>Eukaryota</taxon>
        <taxon>Metazoa</taxon>
        <taxon>Cnidaria</taxon>
        <taxon>Anthozoa</taxon>
        <taxon>Hexacorallia</taxon>
        <taxon>Scleractinia</taxon>
        <taxon>Caryophylliina</taxon>
        <taxon>Caryophylliidae</taxon>
        <taxon>Desmophyllum</taxon>
    </lineage>
</organism>
<name>A0A9X0CZC9_9CNID</name>
<dbReference type="PANTHER" id="PTHR46768:SF1">
    <property type="entry name" value="TWO PORE CHANNEL PROTEIN 2"/>
    <property type="match status" value="1"/>
</dbReference>
<dbReference type="AlphaFoldDB" id="A0A9X0CZC9"/>
<accession>A0A9X0CZC9</accession>
<dbReference type="GO" id="GO:0015280">
    <property type="term" value="F:ligand-gated sodium channel activity"/>
    <property type="evidence" value="ECO:0007669"/>
    <property type="project" value="TreeGrafter"/>
</dbReference>
<dbReference type="GO" id="GO:0019722">
    <property type="term" value="P:calcium-mediated signaling"/>
    <property type="evidence" value="ECO:0007669"/>
    <property type="project" value="TreeGrafter"/>
</dbReference>
<dbReference type="PANTHER" id="PTHR46768">
    <property type="entry name" value="TWO PORE CALCIUM CHANNEL PROTEIN 2"/>
    <property type="match status" value="1"/>
</dbReference>
<dbReference type="GO" id="GO:0075509">
    <property type="term" value="P:endocytosis involved in viral entry into host cell"/>
    <property type="evidence" value="ECO:0007669"/>
    <property type="project" value="TreeGrafter"/>
</dbReference>
<dbReference type="EMBL" id="MU826360">
    <property type="protein sequence ID" value="KAJ7379049.1"/>
    <property type="molecule type" value="Genomic_DNA"/>
</dbReference>
<dbReference type="Proteomes" id="UP001163046">
    <property type="component" value="Unassembled WGS sequence"/>
</dbReference>
<dbReference type="GO" id="GO:0022832">
    <property type="term" value="F:voltage-gated channel activity"/>
    <property type="evidence" value="ECO:0007669"/>
    <property type="project" value="InterPro"/>
</dbReference>
<proteinExistence type="predicted"/>
<dbReference type="GO" id="GO:0005765">
    <property type="term" value="C:lysosomal membrane"/>
    <property type="evidence" value="ECO:0007669"/>
    <property type="project" value="InterPro"/>
</dbReference>
<dbReference type="OrthoDB" id="6019524at2759"/>
<sequence length="94" mass="10335">MLTAVIYNQFRGYLTSSLQASFFRRRVGIRAAFEVLLQIQDPDSDVPLGHISSADAKRAIEKANIGKRSGQLVLMCLSQNTTGPSYCQAVSRSI</sequence>
<comment type="caution">
    <text evidence="1">The sequence shown here is derived from an EMBL/GenBank/DDBJ whole genome shotgun (WGS) entry which is preliminary data.</text>
</comment>
<dbReference type="GO" id="GO:0097682">
    <property type="term" value="F:intracellularly phosphatidylinositol-3,5-bisphosphate-gated monatomic cation channel activity"/>
    <property type="evidence" value="ECO:0007669"/>
    <property type="project" value="TreeGrafter"/>
</dbReference>
<evidence type="ECO:0000313" key="1">
    <source>
        <dbReference type="EMBL" id="KAJ7379049.1"/>
    </source>
</evidence>
<dbReference type="InterPro" id="IPR028798">
    <property type="entry name" value="TPC2"/>
</dbReference>
<evidence type="ECO:0000313" key="2">
    <source>
        <dbReference type="Proteomes" id="UP001163046"/>
    </source>
</evidence>
<keyword evidence="2" id="KW-1185">Reference proteome</keyword>
<reference evidence="1" key="1">
    <citation type="submission" date="2023-01" db="EMBL/GenBank/DDBJ databases">
        <title>Genome assembly of the deep-sea coral Lophelia pertusa.</title>
        <authorList>
            <person name="Herrera S."/>
            <person name="Cordes E."/>
        </authorList>
    </citation>
    <scope>NUCLEOTIDE SEQUENCE</scope>
    <source>
        <strain evidence="1">USNM1676648</strain>
        <tissue evidence="1">Polyp</tissue>
    </source>
</reference>
<protein>
    <submittedName>
        <fullName evidence="1">Two pore calcium channel protein 2</fullName>
    </submittedName>
</protein>
<gene>
    <name evidence="1" type="primary">TPCN2_2</name>
    <name evidence="1" type="ORF">OS493_018844</name>
</gene>